<reference evidence="1" key="1">
    <citation type="submission" date="2021-02" db="EMBL/GenBank/DDBJ databases">
        <title>Genome sequence Cadophora malorum strain M34.</title>
        <authorList>
            <person name="Stefanovic E."/>
            <person name="Vu D."/>
            <person name="Scully C."/>
            <person name="Dijksterhuis J."/>
            <person name="Roader J."/>
            <person name="Houbraken J."/>
        </authorList>
    </citation>
    <scope>NUCLEOTIDE SEQUENCE</scope>
    <source>
        <strain evidence="1">M34</strain>
    </source>
</reference>
<proteinExistence type="predicted"/>
<accession>A0A8H7TCB6</accession>
<dbReference type="Proteomes" id="UP000664132">
    <property type="component" value="Unassembled WGS sequence"/>
</dbReference>
<evidence type="ECO:0000313" key="1">
    <source>
        <dbReference type="EMBL" id="KAG4416213.1"/>
    </source>
</evidence>
<evidence type="ECO:0000313" key="2">
    <source>
        <dbReference type="Proteomes" id="UP000664132"/>
    </source>
</evidence>
<dbReference type="EMBL" id="JAFJYH010000194">
    <property type="protein sequence ID" value="KAG4416213.1"/>
    <property type="molecule type" value="Genomic_DNA"/>
</dbReference>
<gene>
    <name evidence="1" type="ORF">IFR04_010670</name>
</gene>
<sequence length="80" mass="8713">MKQEEVRLSSNPDLVLIKADLFSDLLSQLTDTARLGGSPGLRSALLSCPDGRCQSSPSLKLTPKRELELSLIGDAVKLYR</sequence>
<comment type="caution">
    <text evidence="1">The sequence shown here is derived from an EMBL/GenBank/DDBJ whole genome shotgun (WGS) entry which is preliminary data.</text>
</comment>
<keyword evidence="2" id="KW-1185">Reference proteome</keyword>
<name>A0A8H7TCB6_9HELO</name>
<protein>
    <submittedName>
        <fullName evidence="1">Uncharacterized protein</fullName>
    </submittedName>
</protein>
<organism evidence="1 2">
    <name type="scientific">Cadophora malorum</name>
    <dbReference type="NCBI Taxonomy" id="108018"/>
    <lineage>
        <taxon>Eukaryota</taxon>
        <taxon>Fungi</taxon>
        <taxon>Dikarya</taxon>
        <taxon>Ascomycota</taxon>
        <taxon>Pezizomycotina</taxon>
        <taxon>Leotiomycetes</taxon>
        <taxon>Helotiales</taxon>
        <taxon>Ploettnerulaceae</taxon>
        <taxon>Cadophora</taxon>
    </lineage>
</organism>
<dbReference type="AlphaFoldDB" id="A0A8H7TCB6"/>